<comment type="caution">
    <text evidence="1">The sequence shown here is derived from an EMBL/GenBank/DDBJ whole genome shotgun (WGS) entry which is preliminary data.</text>
</comment>
<dbReference type="PANTHER" id="PTHR34220">
    <property type="entry name" value="SENSOR HISTIDINE KINASE YPDA"/>
    <property type="match status" value="1"/>
</dbReference>
<organism evidence="1 2">
    <name type="scientific">Sphingobacterium faecale</name>
    <dbReference type="NCBI Taxonomy" id="2803775"/>
    <lineage>
        <taxon>Bacteria</taxon>
        <taxon>Pseudomonadati</taxon>
        <taxon>Bacteroidota</taxon>
        <taxon>Sphingobacteriia</taxon>
        <taxon>Sphingobacteriales</taxon>
        <taxon>Sphingobacteriaceae</taxon>
        <taxon>Sphingobacterium</taxon>
    </lineage>
</organism>
<evidence type="ECO:0000313" key="2">
    <source>
        <dbReference type="Proteomes" id="UP000625283"/>
    </source>
</evidence>
<dbReference type="RefSeq" id="WP_202102379.1">
    <property type="nucleotide sequence ID" value="NZ_JAERTY010000003.1"/>
</dbReference>
<dbReference type="PANTHER" id="PTHR34220:SF7">
    <property type="entry name" value="SENSOR HISTIDINE KINASE YPDA"/>
    <property type="match status" value="1"/>
</dbReference>
<keyword evidence="2" id="KW-1185">Reference proteome</keyword>
<proteinExistence type="predicted"/>
<protein>
    <recommendedName>
        <fullName evidence="3">Histidine kinase</fullName>
    </recommendedName>
</protein>
<accession>A0ABS1R1P9</accession>
<sequence>MSTFLRRIFNKEVPREDELLQLESKLSLERSKLDVQLLSAHFEDEKPIPPGFNNYMQAAINAQAGNKIPLVEEQHNLERYIAFYRYYKGNEILVQYDFPLEVQQFSICPFILFPLIQNALHYGYHVGAKFPLRIKGRVSGNYLILEVSNRVNHHVHDQSKMELIRLFKSRLEQEYPERYELILNSNSNIFRSSLRLQLLD</sequence>
<dbReference type="InterPro" id="IPR050640">
    <property type="entry name" value="Bact_2-comp_sensor_kinase"/>
</dbReference>
<evidence type="ECO:0000313" key="1">
    <source>
        <dbReference type="EMBL" id="MBL1408627.1"/>
    </source>
</evidence>
<reference evidence="1 2" key="1">
    <citation type="submission" date="2021-01" db="EMBL/GenBank/DDBJ databases">
        <title>C459-1 draft genome sequence.</title>
        <authorList>
            <person name="Zhang X.-F."/>
        </authorList>
    </citation>
    <scope>NUCLEOTIDE SEQUENCE [LARGE SCALE GENOMIC DNA]</scope>
    <source>
        <strain evidence="2">C459-1</strain>
    </source>
</reference>
<evidence type="ECO:0008006" key="3">
    <source>
        <dbReference type="Google" id="ProtNLM"/>
    </source>
</evidence>
<name>A0ABS1R1P9_9SPHI</name>
<dbReference type="Proteomes" id="UP000625283">
    <property type="component" value="Unassembled WGS sequence"/>
</dbReference>
<gene>
    <name evidence="1" type="ORF">JKG61_07685</name>
</gene>
<dbReference type="EMBL" id="JAERTY010000003">
    <property type="protein sequence ID" value="MBL1408627.1"/>
    <property type="molecule type" value="Genomic_DNA"/>
</dbReference>